<dbReference type="Proteomes" id="UP000003295">
    <property type="component" value="Unassembled WGS sequence"/>
</dbReference>
<evidence type="ECO:0000313" key="3">
    <source>
        <dbReference type="EMBL" id="EEP44299.1"/>
    </source>
</evidence>
<accession>C4F9Z0</accession>
<name>C4F9Z0_9ACTN</name>
<keyword evidence="2" id="KW-1133">Transmembrane helix</keyword>
<evidence type="ECO:0000256" key="2">
    <source>
        <dbReference type="SAM" id="Phobius"/>
    </source>
</evidence>
<evidence type="ECO:0000256" key="1">
    <source>
        <dbReference type="SAM" id="MobiDB-lite"/>
    </source>
</evidence>
<dbReference type="RefSeq" id="WP_006723101.1">
    <property type="nucleotide sequence ID" value="NZ_GG692710.1"/>
</dbReference>
<feature type="transmembrane region" description="Helical" evidence="2">
    <location>
        <begin position="134"/>
        <end position="159"/>
    </location>
</feature>
<gene>
    <name evidence="3" type="ORF">COLINT_02874</name>
</gene>
<dbReference type="NCBIfam" id="NF038403">
    <property type="entry name" value="perm_prefix_1"/>
    <property type="match status" value="1"/>
</dbReference>
<protein>
    <recommendedName>
        <fullName evidence="5">DUF4825 domain-containing protein</fullName>
    </recommendedName>
</protein>
<feature type="region of interest" description="Disordered" evidence="1">
    <location>
        <begin position="176"/>
        <end position="203"/>
    </location>
</feature>
<keyword evidence="2" id="KW-0472">Membrane</keyword>
<comment type="caution">
    <text evidence="3">The sequence shown here is derived from an EMBL/GenBank/DDBJ whole genome shotgun (WGS) entry which is preliminary data.</text>
</comment>
<dbReference type="InterPro" id="IPR047928">
    <property type="entry name" value="Perm_prefix_1"/>
</dbReference>
<sequence length="379" mass="41607">MNELRMYVEHLFEGKVLTPENIELKEEIYGNLVARYEDLIASGLDESEAIAQTKESMTSIDDVIIENPTDSSSDECDGDDISDVADESGDSHDPDQVDPVASTPHDGPTPITENVAVLHQQPEQSSPRKRTWPFVLACVLIGLLVMGIGFAGCSLMFGIKAFDQYDGEQTEHVENVDASRGEGSSGSGSTAAGNTNPTPTKKNSEIFIDENGQVWVDGELGDELAEEVVNAGYGVVAEYVDTDLADAAKVEALLRSLPMGEYASDVDVTKGVDVLSLAYRELPETLEGDSVDAALAYDVTAVFCAMPLVNEIQITLTESDEPLDESYYVFKRDEVQSRYGVRLDDLLVNEAGWHQIKEDNLYRRKFVENMVDVAEKEWK</sequence>
<dbReference type="STRING" id="521003.COLINT_02874"/>
<evidence type="ECO:0008006" key="5">
    <source>
        <dbReference type="Google" id="ProtNLM"/>
    </source>
</evidence>
<feature type="compositionally biased region" description="Acidic residues" evidence="1">
    <location>
        <begin position="72"/>
        <end position="88"/>
    </location>
</feature>
<keyword evidence="2" id="KW-0812">Transmembrane</keyword>
<dbReference type="EMBL" id="ABXH02000016">
    <property type="protein sequence ID" value="EEP44299.1"/>
    <property type="molecule type" value="Genomic_DNA"/>
</dbReference>
<dbReference type="AlphaFoldDB" id="C4F9Z0"/>
<proteinExistence type="predicted"/>
<reference evidence="3 4" key="1">
    <citation type="submission" date="2009-04" db="EMBL/GenBank/DDBJ databases">
        <authorList>
            <person name="Weinstock G."/>
            <person name="Sodergren E."/>
            <person name="Clifton S."/>
            <person name="Fulton L."/>
            <person name="Fulton B."/>
            <person name="Courtney L."/>
            <person name="Fronick C."/>
            <person name="Harrison M."/>
            <person name="Strong C."/>
            <person name="Farmer C."/>
            <person name="Delahaunty K."/>
            <person name="Markovic C."/>
            <person name="Hall O."/>
            <person name="Minx P."/>
            <person name="Tomlinson C."/>
            <person name="Mitreva M."/>
            <person name="Nelson J."/>
            <person name="Hou S."/>
            <person name="Wollam A."/>
            <person name="Pepin K.H."/>
            <person name="Johnson M."/>
            <person name="Bhonagiri V."/>
            <person name="Nash W.E."/>
            <person name="Warren W."/>
            <person name="Chinwalla A."/>
            <person name="Mardis E.R."/>
            <person name="Wilson R.K."/>
        </authorList>
    </citation>
    <scope>NUCLEOTIDE SEQUENCE [LARGE SCALE GENOMIC DNA]</scope>
    <source>
        <strain evidence="3 4">DSM 13280</strain>
    </source>
</reference>
<dbReference type="HOGENOM" id="CLU_729029_0_0_11"/>
<feature type="region of interest" description="Disordered" evidence="1">
    <location>
        <begin position="66"/>
        <end position="112"/>
    </location>
</feature>
<dbReference type="eggNOG" id="ENOG5031K02">
    <property type="taxonomic scope" value="Bacteria"/>
</dbReference>
<evidence type="ECO:0000313" key="4">
    <source>
        <dbReference type="Proteomes" id="UP000003295"/>
    </source>
</evidence>
<organism evidence="3 4">
    <name type="scientific">Collinsella intestinalis DSM 13280</name>
    <dbReference type="NCBI Taxonomy" id="521003"/>
    <lineage>
        <taxon>Bacteria</taxon>
        <taxon>Bacillati</taxon>
        <taxon>Actinomycetota</taxon>
        <taxon>Coriobacteriia</taxon>
        <taxon>Coriobacteriales</taxon>
        <taxon>Coriobacteriaceae</taxon>
        <taxon>Collinsella</taxon>
    </lineage>
</organism>